<evidence type="ECO:0000256" key="3">
    <source>
        <dbReference type="ARBA" id="ARBA00022723"/>
    </source>
</evidence>
<dbReference type="PANTHER" id="PTHR32439:SF9">
    <property type="entry name" value="BLR3264 PROTEIN"/>
    <property type="match status" value="1"/>
</dbReference>
<evidence type="ECO:0000256" key="6">
    <source>
        <dbReference type="ARBA" id="ARBA00023014"/>
    </source>
</evidence>
<keyword evidence="1" id="KW-0004">4Fe-4S</keyword>
<evidence type="ECO:0000256" key="4">
    <source>
        <dbReference type="ARBA" id="ARBA00023002"/>
    </source>
</evidence>
<keyword evidence="6" id="KW-0411">Iron-sulfur</keyword>
<dbReference type="SUPFAM" id="SSF56014">
    <property type="entry name" value="Nitrite and sulphite reductase 4Fe-4S domain-like"/>
    <property type="match status" value="1"/>
</dbReference>
<protein>
    <recommendedName>
        <fullName evidence="9">Precorrin-3B synthase</fullName>
    </recommendedName>
</protein>
<evidence type="ECO:0000256" key="2">
    <source>
        <dbReference type="ARBA" id="ARBA00022617"/>
    </source>
</evidence>
<keyword evidence="8" id="KW-1185">Reference proteome</keyword>
<dbReference type="InterPro" id="IPR051329">
    <property type="entry name" value="NIR_SIR_4Fe-4S"/>
</dbReference>
<keyword evidence="3" id="KW-0479">Metal-binding</keyword>
<evidence type="ECO:0000256" key="1">
    <source>
        <dbReference type="ARBA" id="ARBA00022485"/>
    </source>
</evidence>
<evidence type="ECO:0000256" key="5">
    <source>
        <dbReference type="ARBA" id="ARBA00023004"/>
    </source>
</evidence>
<reference evidence="7 8" key="1">
    <citation type="submission" date="2013-10" db="EMBL/GenBank/DDBJ databases">
        <title>Salinisphaera japonica YTM-1 Genome Sequencing.</title>
        <authorList>
            <person name="Lai Q."/>
            <person name="Li C."/>
            <person name="Shao Z."/>
        </authorList>
    </citation>
    <scope>NUCLEOTIDE SEQUENCE [LARGE SCALE GENOMIC DNA]</scope>
    <source>
        <strain evidence="7 8">YTM-1</strain>
    </source>
</reference>
<dbReference type="EMBL" id="AYKG01000067">
    <property type="protein sequence ID" value="ROO24407.1"/>
    <property type="molecule type" value="Genomic_DNA"/>
</dbReference>
<dbReference type="PANTHER" id="PTHR32439">
    <property type="entry name" value="FERREDOXIN--NITRITE REDUCTASE, CHLOROPLASTIC"/>
    <property type="match status" value="1"/>
</dbReference>
<dbReference type="SUPFAM" id="SSF55124">
    <property type="entry name" value="Nitrite/Sulfite reductase N-terminal domain-like"/>
    <property type="match status" value="1"/>
</dbReference>
<dbReference type="OrthoDB" id="7459360at2"/>
<evidence type="ECO:0000313" key="8">
    <source>
        <dbReference type="Proteomes" id="UP000285310"/>
    </source>
</evidence>
<dbReference type="InterPro" id="IPR036136">
    <property type="entry name" value="Nit/Sulf_reduc_fer-like_dom_sf"/>
</dbReference>
<evidence type="ECO:0008006" key="9">
    <source>
        <dbReference type="Google" id="ProtNLM"/>
    </source>
</evidence>
<dbReference type="AlphaFoldDB" id="A0A423PFM1"/>
<dbReference type="GO" id="GO:0046872">
    <property type="term" value="F:metal ion binding"/>
    <property type="evidence" value="ECO:0007669"/>
    <property type="project" value="UniProtKB-KW"/>
</dbReference>
<dbReference type="GO" id="GO:0051539">
    <property type="term" value="F:4 iron, 4 sulfur cluster binding"/>
    <property type="evidence" value="ECO:0007669"/>
    <property type="project" value="UniProtKB-KW"/>
</dbReference>
<evidence type="ECO:0000313" key="7">
    <source>
        <dbReference type="EMBL" id="ROO24407.1"/>
    </source>
</evidence>
<dbReference type="Proteomes" id="UP000285310">
    <property type="component" value="Unassembled WGS sequence"/>
</dbReference>
<sequence length="384" mass="40715">MWAADGALIRLRLPDNRIRAGQLAALVPIVRRHAANGVMVTRRAKLELRGVAKPEAAIAELGRAGLLERGPAADMPDVLVLADRRDERGAHRLDESLRDRLAHVDGIERLADKFLIVIDGGGPLAAPALSADIRLDAIGNGRWRLGLAGGRFDAAPVVELGADTVADVAARIIKKRLMDTTPERLRGLPRTMLQNFLAGHTPVGAPVPAAEPLAGLGYDAALGWRVRFVFGVLSIKALAVLAEIIDNGSIGLLPDRRLVLPKQAWLARQRLYQHEAIDDDADPRNGLSACIGQVGCRWASTDTRADALALAARAPEMARRGLHVSGCAKGCARRAASSATLVGRDGRYDLIRGGAPGDAPQATGLTLAEAGHALTRRAGQAGER</sequence>
<keyword evidence="2" id="KW-0349">Heme</keyword>
<gene>
    <name evidence="7" type="ORF">SAJA_14170</name>
</gene>
<comment type="caution">
    <text evidence="7">The sequence shown here is derived from an EMBL/GenBank/DDBJ whole genome shotgun (WGS) entry which is preliminary data.</text>
</comment>
<dbReference type="GO" id="GO:0016491">
    <property type="term" value="F:oxidoreductase activity"/>
    <property type="evidence" value="ECO:0007669"/>
    <property type="project" value="UniProtKB-KW"/>
</dbReference>
<keyword evidence="4" id="KW-0560">Oxidoreductase</keyword>
<dbReference type="InParanoid" id="A0A423PFM1"/>
<dbReference type="Gene3D" id="3.30.413.10">
    <property type="entry name" value="Sulfite Reductase Hemoprotein, domain 1"/>
    <property type="match status" value="1"/>
</dbReference>
<name>A0A423PFM1_9GAMM</name>
<organism evidence="7 8">
    <name type="scientific">Salinisphaera japonica YTM-1</name>
    <dbReference type="NCBI Taxonomy" id="1209778"/>
    <lineage>
        <taxon>Bacteria</taxon>
        <taxon>Pseudomonadati</taxon>
        <taxon>Pseudomonadota</taxon>
        <taxon>Gammaproteobacteria</taxon>
        <taxon>Salinisphaerales</taxon>
        <taxon>Salinisphaeraceae</taxon>
        <taxon>Salinisphaera</taxon>
    </lineage>
</organism>
<keyword evidence="5" id="KW-0408">Iron</keyword>
<dbReference type="RefSeq" id="WP_123659276.1">
    <property type="nucleotide sequence ID" value="NZ_AYKG01000067.1"/>
</dbReference>
<accession>A0A423PFM1</accession>
<dbReference type="InterPro" id="IPR045854">
    <property type="entry name" value="NO2/SO3_Rdtase_4Fe4S_sf"/>
</dbReference>
<proteinExistence type="predicted"/>